<dbReference type="PROSITE" id="PS50135">
    <property type="entry name" value="ZF_ZZ_2"/>
    <property type="match status" value="2"/>
</dbReference>
<dbReference type="Proteomes" id="UP000789572">
    <property type="component" value="Unassembled WGS sequence"/>
</dbReference>
<dbReference type="GO" id="GO:0008270">
    <property type="term" value="F:zinc ion binding"/>
    <property type="evidence" value="ECO:0007669"/>
    <property type="project" value="UniProtKB-KW"/>
</dbReference>
<dbReference type="CDD" id="cd02249">
    <property type="entry name" value="ZZ"/>
    <property type="match status" value="1"/>
</dbReference>
<dbReference type="InterPro" id="IPR013783">
    <property type="entry name" value="Ig-like_fold"/>
</dbReference>
<dbReference type="GO" id="GO:0005776">
    <property type="term" value="C:autophagosome"/>
    <property type="evidence" value="ECO:0007669"/>
    <property type="project" value="UniProtKB-SubCell"/>
</dbReference>
<dbReference type="PROSITE" id="PS01357">
    <property type="entry name" value="ZF_ZZ_1"/>
    <property type="match status" value="2"/>
</dbReference>
<dbReference type="SUPFAM" id="SSF46934">
    <property type="entry name" value="UBA-like"/>
    <property type="match status" value="1"/>
</dbReference>
<evidence type="ECO:0000259" key="7">
    <source>
        <dbReference type="PROSITE" id="PS50030"/>
    </source>
</evidence>
<evidence type="ECO:0000256" key="3">
    <source>
        <dbReference type="ARBA" id="ARBA00022771"/>
    </source>
</evidence>
<proteinExistence type="predicted"/>
<dbReference type="PROSITE" id="PS50030">
    <property type="entry name" value="UBA"/>
    <property type="match status" value="1"/>
</dbReference>
<feature type="region of interest" description="Disordered" evidence="6">
    <location>
        <begin position="471"/>
        <end position="490"/>
    </location>
</feature>
<evidence type="ECO:0000256" key="6">
    <source>
        <dbReference type="SAM" id="MobiDB-lite"/>
    </source>
</evidence>
<feature type="region of interest" description="Disordered" evidence="6">
    <location>
        <begin position="514"/>
        <end position="537"/>
    </location>
</feature>
<dbReference type="SMART" id="SM00291">
    <property type="entry name" value="ZnF_ZZ"/>
    <property type="match status" value="3"/>
</dbReference>
<dbReference type="CDD" id="cd14319">
    <property type="entry name" value="UBA_NBR1"/>
    <property type="match status" value="1"/>
</dbReference>
<dbReference type="InterPro" id="IPR032350">
    <property type="entry name" value="Nbr1_FW"/>
</dbReference>
<feature type="compositionally biased region" description="Polar residues" evidence="6">
    <location>
        <begin position="520"/>
        <end position="531"/>
    </location>
</feature>
<feature type="region of interest" description="Disordered" evidence="6">
    <location>
        <begin position="687"/>
        <end position="757"/>
    </location>
</feature>
<dbReference type="CDD" id="cd05992">
    <property type="entry name" value="PB1"/>
    <property type="match status" value="1"/>
</dbReference>
<dbReference type="InterPro" id="IPR009060">
    <property type="entry name" value="UBA-like_sf"/>
</dbReference>
<evidence type="ECO:0000256" key="1">
    <source>
        <dbReference type="ARBA" id="ARBA00004419"/>
    </source>
</evidence>
<feature type="compositionally biased region" description="Polar residues" evidence="6">
    <location>
        <begin position="118"/>
        <end position="128"/>
    </location>
</feature>
<keyword evidence="3 5" id="KW-0863">Zinc-finger</keyword>
<dbReference type="PANTHER" id="PTHR20930">
    <property type="entry name" value="OVARIAN CARCINOMA ANTIGEN CA125-RELATED"/>
    <property type="match status" value="1"/>
</dbReference>
<evidence type="ECO:0000313" key="10">
    <source>
        <dbReference type="Proteomes" id="UP000789572"/>
    </source>
</evidence>
<dbReference type="InterPro" id="IPR015940">
    <property type="entry name" value="UBA"/>
</dbReference>
<evidence type="ECO:0000256" key="4">
    <source>
        <dbReference type="ARBA" id="ARBA00022833"/>
    </source>
</evidence>
<feature type="compositionally biased region" description="Acidic residues" evidence="6">
    <location>
        <begin position="744"/>
        <end position="757"/>
    </location>
</feature>
<dbReference type="SUPFAM" id="SSF57850">
    <property type="entry name" value="RING/U-box"/>
    <property type="match status" value="3"/>
</dbReference>
<keyword evidence="4" id="KW-0862">Zinc</keyword>
<dbReference type="FunFam" id="3.30.60.90:FF:000007">
    <property type="entry name" value="Next to BRCA1 gene 1 protein"/>
    <property type="match status" value="1"/>
</dbReference>
<sequence length="839" mass="93628">MSTVSNRIVLKASLQTGNGTVSRRIPVRYTPDLTFDEVYSLLSQVYEIEHFAIYHTDENDHRIHIKSDGELRDVIARLKETNGAENKLVIKLQLEKILKTEPVSSVANNTPDPVLTPDSYSNPFDDTASNFDCDVDGDNPIERAINNVMKNVQDIFQNIVQPAREFSDNSTSEHQQADDATASSESEFPQNSSTSSIPSSSSKTETQEVAQPPPYFSVPFRMSRPPRYSVTVAVHHGVKCDVCNETIRGMRWKCKNCRDYDLCQQCKSNPPSVGFHPATHEFQSIPYPLHNKKRTTKNVNMHSAICDFCESVILGTRHKCINCPDFDLCSNCIALASTQHPNHTFMQIQRPGEPEIKILDSAHHPGIKCDHCNKQITGLRYKCGNCSDFDLCGNCEASPLNKHDETHVFLKIRRPTPNPIISHEPLLPNLYAVQEPISHKGRYPRCYYQKSSFSCNVSLASSQINQPAANLTNKNEPVLPNSTASSVKSGSSTSKAPIALYNTKETHYNPIEPLWKASVPGSSGSDNQSSEQEVREPSSVSYDAVFLGDVNVPDQTVMVPQAQFVKIWRVQNNGTLAWPESTVLQYADGSRMFNESLKAGDDKFRPKFHVGSVEPGQTCEVSADLQAPAEIGKHVSYWRLVDGEGNRFGYRLWCEIFVEAIDQYSSLSSSSMIFPVLGNPVLGNPVSETSSLQSSMTSIDSGLRTSDVEHTEVEHFDDDEEDVEDDDLFHGPEIDISPAAGQDSDADSTEIESQGDFDSESVKYSRSFLISKTMEGSSRALRQVANRDQDNATHDENAEYANELRKLKELGFTDREKNIRLLKVHNGDLKQVKELLFLQ</sequence>
<accession>A0A9N9G6L3</accession>
<dbReference type="Gene3D" id="1.10.8.10">
    <property type="entry name" value="DNA helicase RuvA subunit, C-terminal domain"/>
    <property type="match status" value="1"/>
</dbReference>
<gene>
    <name evidence="9" type="ORF">POCULU_LOCUS6684</name>
</gene>
<feature type="domain" description="ZZ-type" evidence="8">
    <location>
        <begin position="235"/>
        <end position="290"/>
    </location>
</feature>
<dbReference type="InterPro" id="IPR000433">
    <property type="entry name" value="Znf_ZZ"/>
</dbReference>
<dbReference type="CDD" id="cd02340">
    <property type="entry name" value="ZZ_NBR1_like"/>
    <property type="match status" value="2"/>
</dbReference>
<feature type="domain" description="UBA" evidence="7">
    <location>
        <begin position="793"/>
        <end position="839"/>
    </location>
</feature>
<protein>
    <submittedName>
        <fullName evidence="9">5344_t:CDS:1</fullName>
    </submittedName>
</protein>
<dbReference type="Pfam" id="PF16158">
    <property type="entry name" value="N_BRCA1_IG"/>
    <property type="match status" value="1"/>
</dbReference>
<evidence type="ECO:0000256" key="2">
    <source>
        <dbReference type="ARBA" id="ARBA00022723"/>
    </source>
</evidence>
<keyword evidence="2" id="KW-0479">Metal-binding</keyword>
<dbReference type="CDD" id="cd14947">
    <property type="entry name" value="NBR1_like"/>
    <property type="match status" value="1"/>
</dbReference>
<feature type="compositionally biased region" description="Acidic residues" evidence="6">
    <location>
        <begin position="715"/>
        <end position="727"/>
    </location>
</feature>
<dbReference type="InterPro" id="IPR043145">
    <property type="entry name" value="Znf_ZZ_sf"/>
</dbReference>
<comment type="caution">
    <text evidence="9">The sequence shown here is derived from an EMBL/GenBank/DDBJ whole genome shotgun (WGS) entry which is preliminary data.</text>
</comment>
<feature type="domain" description="ZZ-type" evidence="8">
    <location>
        <begin position="364"/>
        <end position="417"/>
    </location>
</feature>
<evidence type="ECO:0000259" key="8">
    <source>
        <dbReference type="PROSITE" id="PS50135"/>
    </source>
</evidence>
<dbReference type="Gene3D" id="3.30.60.90">
    <property type="match status" value="3"/>
</dbReference>
<feature type="region of interest" description="Disordered" evidence="6">
    <location>
        <begin position="165"/>
        <end position="218"/>
    </location>
</feature>
<dbReference type="OrthoDB" id="661148at2759"/>
<feature type="compositionally biased region" description="Low complexity" evidence="6">
    <location>
        <begin position="192"/>
        <end position="202"/>
    </location>
</feature>
<dbReference type="GO" id="GO:0070013">
    <property type="term" value="C:intracellular organelle lumen"/>
    <property type="evidence" value="ECO:0007669"/>
    <property type="project" value="UniProtKB-ARBA"/>
</dbReference>
<dbReference type="Pfam" id="PF00569">
    <property type="entry name" value="ZZ"/>
    <property type="match status" value="3"/>
</dbReference>
<name>A0A9N9G6L3_9GLOM</name>
<organism evidence="9 10">
    <name type="scientific">Paraglomus occultum</name>
    <dbReference type="NCBI Taxonomy" id="144539"/>
    <lineage>
        <taxon>Eukaryota</taxon>
        <taxon>Fungi</taxon>
        <taxon>Fungi incertae sedis</taxon>
        <taxon>Mucoromycota</taxon>
        <taxon>Glomeromycotina</taxon>
        <taxon>Glomeromycetes</taxon>
        <taxon>Paraglomerales</taxon>
        <taxon>Paraglomeraceae</taxon>
        <taxon>Paraglomus</taxon>
    </lineage>
</organism>
<dbReference type="PANTHER" id="PTHR20930:SF0">
    <property type="entry name" value="PROTEIN ILRUN"/>
    <property type="match status" value="1"/>
</dbReference>
<feature type="region of interest" description="Disordered" evidence="6">
    <location>
        <begin position="104"/>
        <end position="128"/>
    </location>
</feature>
<feature type="compositionally biased region" description="Polar residues" evidence="6">
    <location>
        <begin position="181"/>
        <end position="191"/>
    </location>
</feature>
<keyword evidence="10" id="KW-1185">Reference proteome</keyword>
<evidence type="ECO:0000313" key="9">
    <source>
        <dbReference type="EMBL" id="CAG8585045.1"/>
    </source>
</evidence>
<dbReference type="Gene3D" id="2.60.40.10">
    <property type="entry name" value="Immunoglobulins"/>
    <property type="match status" value="1"/>
</dbReference>
<feature type="compositionally biased region" description="Low complexity" evidence="6">
    <location>
        <begin position="687"/>
        <end position="701"/>
    </location>
</feature>
<comment type="subcellular location">
    <subcellularLocation>
        <location evidence="1">Cytoplasmic vesicle</location>
        <location evidence="1">Autophagosome</location>
    </subcellularLocation>
</comment>
<evidence type="ECO:0000256" key="5">
    <source>
        <dbReference type="PROSITE-ProRule" id="PRU00228"/>
    </source>
</evidence>
<dbReference type="AlphaFoldDB" id="A0A9N9G6L3"/>
<dbReference type="EMBL" id="CAJVPJ010001292">
    <property type="protein sequence ID" value="CAG8585045.1"/>
    <property type="molecule type" value="Genomic_DNA"/>
</dbReference>
<reference evidence="9" key="1">
    <citation type="submission" date="2021-06" db="EMBL/GenBank/DDBJ databases">
        <authorList>
            <person name="Kallberg Y."/>
            <person name="Tangrot J."/>
            <person name="Rosling A."/>
        </authorList>
    </citation>
    <scope>NUCLEOTIDE SEQUENCE</scope>
    <source>
        <strain evidence="9">IA702</strain>
    </source>
</reference>